<gene>
    <name evidence="1" type="ORF">B0T17DRAFT_614282</name>
</gene>
<keyword evidence="2" id="KW-1185">Reference proteome</keyword>
<proteinExistence type="predicted"/>
<accession>A0AA39X7U9</accession>
<protein>
    <submittedName>
        <fullName evidence="1">Uncharacterized protein</fullName>
    </submittedName>
</protein>
<dbReference type="AlphaFoldDB" id="A0AA39X7U9"/>
<reference evidence="1" key="1">
    <citation type="submission" date="2023-06" db="EMBL/GenBank/DDBJ databases">
        <title>Genome-scale phylogeny and comparative genomics of the fungal order Sordariales.</title>
        <authorList>
            <consortium name="Lawrence Berkeley National Laboratory"/>
            <person name="Hensen N."/>
            <person name="Bonometti L."/>
            <person name="Westerberg I."/>
            <person name="Brannstrom I.O."/>
            <person name="Guillou S."/>
            <person name="Cros-Aarteil S."/>
            <person name="Calhoun S."/>
            <person name="Haridas S."/>
            <person name="Kuo A."/>
            <person name="Mondo S."/>
            <person name="Pangilinan J."/>
            <person name="Riley R."/>
            <person name="LaButti K."/>
            <person name="Andreopoulos B."/>
            <person name="Lipzen A."/>
            <person name="Chen C."/>
            <person name="Yanf M."/>
            <person name="Daum C."/>
            <person name="Ng V."/>
            <person name="Clum A."/>
            <person name="Steindorff A."/>
            <person name="Ohm R."/>
            <person name="Martin F."/>
            <person name="Silar P."/>
            <person name="Natvig D."/>
            <person name="Lalanne C."/>
            <person name="Gautier V."/>
            <person name="Ament-velasquez S.L."/>
            <person name="Kruys A."/>
            <person name="Hutchinson M.I."/>
            <person name="Powell A.J."/>
            <person name="Barry K."/>
            <person name="Miller A.N."/>
            <person name="Grigoriev I.V."/>
            <person name="Debuchy R."/>
            <person name="Gladieux P."/>
            <person name="Thoren M.H."/>
            <person name="Johannesson H."/>
        </authorList>
    </citation>
    <scope>NUCLEOTIDE SEQUENCE</scope>
    <source>
        <strain evidence="1">SMH3391-2</strain>
    </source>
</reference>
<dbReference type="EMBL" id="JAULSR010000002">
    <property type="protein sequence ID" value="KAK0628350.1"/>
    <property type="molecule type" value="Genomic_DNA"/>
</dbReference>
<organism evidence="1 2">
    <name type="scientific">Bombardia bombarda</name>
    <dbReference type="NCBI Taxonomy" id="252184"/>
    <lineage>
        <taxon>Eukaryota</taxon>
        <taxon>Fungi</taxon>
        <taxon>Dikarya</taxon>
        <taxon>Ascomycota</taxon>
        <taxon>Pezizomycotina</taxon>
        <taxon>Sordariomycetes</taxon>
        <taxon>Sordariomycetidae</taxon>
        <taxon>Sordariales</taxon>
        <taxon>Lasiosphaeriaceae</taxon>
        <taxon>Bombardia</taxon>
    </lineage>
</organism>
<comment type="caution">
    <text evidence="1">The sequence shown here is derived from an EMBL/GenBank/DDBJ whole genome shotgun (WGS) entry which is preliminary data.</text>
</comment>
<evidence type="ECO:0000313" key="1">
    <source>
        <dbReference type="EMBL" id="KAK0628350.1"/>
    </source>
</evidence>
<dbReference type="Proteomes" id="UP001174934">
    <property type="component" value="Unassembled WGS sequence"/>
</dbReference>
<name>A0AA39X7U9_9PEZI</name>
<sequence>MLAKLARGFVSSNRDLQPSGIGMPSMLSTIFRAGEALYESEQAAQVLTMAKNSLSVAAGFYKPVESDEATIPTVDSNVMDDDAVAIPYAQQREPHILQSIPASTNGASRPDSPTASNVIKRQQTVRVLFLSWDRKGRERTSKAVTQLKELMGQTYDFIVHDYRILESGVEKLEVTLANYLLEQGFHSKLHKKSKNELVIIVYSGMSTVYFALAPYDTLTIMNCYYTLNIANVDGQQGTNMVLAASALYNLPQGGFGSEFMRKPENNCPTLIAALDAYSLWPAIFFETVLSVLENPGVFPVVSVRDIEMGVMAAYRANGFSEGLFQNTRPCCEFLKSPSKTGGNNEKVIEIERPDGKLKEDWRCEEDFEDWALIDAERSNGKRCWARRYPGRAGFL</sequence>
<evidence type="ECO:0000313" key="2">
    <source>
        <dbReference type="Proteomes" id="UP001174934"/>
    </source>
</evidence>